<dbReference type="eggNOG" id="ENOG502RZSA">
    <property type="taxonomic scope" value="Eukaryota"/>
</dbReference>
<evidence type="ECO:0000313" key="2">
    <source>
        <dbReference type="EMBL" id="EPS34012.1"/>
    </source>
</evidence>
<dbReference type="STRING" id="933388.S8BFX2"/>
<feature type="domain" description="SMP-30/Gluconolactonase/LRE-like region" evidence="1">
    <location>
        <begin position="122"/>
        <end position="317"/>
    </location>
</feature>
<proteinExistence type="predicted"/>
<dbReference type="OrthoDB" id="423498at2759"/>
<protein>
    <recommendedName>
        <fullName evidence="1">SMP-30/Gluconolactonase/LRE-like region domain-containing protein</fullName>
    </recommendedName>
</protein>
<dbReference type="InterPro" id="IPR013658">
    <property type="entry name" value="SGL"/>
</dbReference>
<keyword evidence="3" id="KW-1185">Reference proteome</keyword>
<gene>
    <name evidence="2" type="ORF">PDE_08974</name>
</gene>
<organism evidence="2 3">
    <name type="scientific">Penicillium oxalicum (strain 114-2 / CGMCC 5302)</name>
    <name type="common">Penicillium decumbens</name>
    <dbReference type="NCBI Taxonomy" id="933388"/>
    <lineage>
        <taxon>Eukaryota</taxon>
        <taxon>Fungi</taxon>
        <taxon>Dikarya</taxon>
        <taxon>Ascomycota</taxon>
        <taxon>Pezizomycotina</taxon>
        <taxon>Eurotiomycetes</taxon>
        <taxon>Eurotiomycetidae</taxon>
        <taxon>Eurotiales</taxon>
        <taxon>Aspergillaceae</taxon>
        <taxon>Penicillium</taxon>
    </lineage>
</organism>
<dbReference type="SUPFAM" id="SSF63829">
    <property type="entry name" value="Calcium-dependent phosphotriesterase"/>
    <property type="match status" value="1"/>
</dbReference>
<dbReference type="Pfam" id="PF08450">
    <property type="entry name" value="SGL"/>
    <property type="match status" value="1"/>
</dbReference>
<dbReference type="AlphaFoldDB" id="S8BFX2"/>
<dbReference type="InterPro" id="IPR011042">
    <property type="entry name" value="6-blade_b-propeller_TolB-like"/>
</dbReference>
<evidence type="ECO:0000259" key="1">
    <source>
        <dbReference type="Pfam" id="PF08450"/>
    </source>
</evidence>
<reference evidence="2 3" key="1">
    <citation type="journal article" date="2013" name="PLoS ONE">
        <title>Genomic and secretomic analyses reveal unique features of the lignocellulolytic enzyme system of Penicillium decumbens.</title>
        <authorList>
            <person name="Liu G."/>
            <person name="Zhang L."/>
            <person name="Wei X."/>
            <person name="Zou G."/>
            <person name="Qin Y."/>
            <person name="Ma L."/>
            <person name="Li J."/>
            <person name="Zheng H."/>
            <person name="Wang S."/>
            <person name="Wang C."/>
            <person name="Xun L."/>
            <person name="Zhao G.-P."/>
            <person name="Zhou Z."/>
            <person name="Qu Y."/>
        </authorList>
    </citation>
    <scope>NUCLEOTIDE SEQUENCE [LARGE SCALE GENOMIC DNA]</scope>
    <source>
        <strain evidence="3">114-2 / CGMCC 5302</strain>
    </source>
</reference>
<name>S8BFX2_PENO1</name>
<dbReference type="Proteomes" id="UP000019376">
    <property type="component" value="Unassembled WGS sequence"/>
</dbReference>
<accession>S8BFX2</accession>
<dbReference type="InterPro" id="IPR052988">
    <property type="entry name" value="Oryzine_lactonohydrolase"/>
</dbReference>
<sequence>MVSGLSATGLAASVTPSVPTNFSIYNNDFLSILGSAPKLELLLENNDFPFAHEAAVYVPSSDALFVSSNMFLDPVTNKTTIKISKVNVSANPVTAEIINSTIPLPNGAVNNGDGILWAGQGTLNETSGLFQMSATAPYESEPLVRDYYGSQFNSPNDVVVSRDGSYWFTDPIYGSVQGVRPAPELPNQVYRYDPATKAVHVVADGFGRPNGISFSPDEKTVYITDTAKVIGNGSTDSLLPRTIYAFDVTTIHGQPFLTNRRLFAMASEGIPDGIKNDQYGNVYAGCGDGVSVWSAGGVLLGKILIKGGTSNFSFGRDGRMFILNEHKLFVAQLNSTLQSTLF</sequence>
<dbReference type="HOGENOM" id="CLU_036110_1_3_1"/>
<dbReference type="PANTHER" id="PTHR47064">
    <property type="entry name" value="PUTATIVE (AFU_ORTHOLOGUE AFUA_1G08990)-RELATED"/>
    <property type="match status" value="1"/>
</dbReference>
<evidence type="ECO:0000313" key="3">
    <source>
        <dbReference type="Proteomes" id="UP000019376"/>
    </source>
</evidence>
<dbReference type="PANTHER" id="PTHR47064:SF2">
    <property type="entry name" value="SMP-30_GLUCONOLACTONASE_LRE-LIKE REGION DOMAIN-CONTAINING PROTEIN-RELATED"/>
    <property type="match status" value="1"/>
</dbReference>
<dbReference type="Gene3D" id="2.120.10.30">
    <property type="entry name" value="TolB, C-terminal domain"/>
    <property type="match status" value="1"/>
</dbReference>
<dbReference type="PhylomeDB" id="S8BFX2"/>
<dbReference type="EMBL" id="KB644415">
    <property type="protein sequence ID" value="EPS34012.1"/>
    <property type="molecule type" value="Genomic_DNA"/>
</dbReference>